<organism evidence="9 10">
    <name type="scientific">Cohnella zeiphila</name>
    <dbReference type="NCBI Taxonomy" id="2761120"/>
    <lineage>
        <taxon>Bacteria</taxon>
        <taxon>Bacillati</taxon>
        <taxon>Bacillota</taxon>
        <taxon>Bacilli</taxon>
        <taxon>Bacillales</taxon>
        <taxon>Paenibacillaceae</taxon>
        <taxon>Cohnella</taxon>
    </lineage>
</organism>
<dbReference type="GO" id="GO:0055085">
    <property type="term" value="P:transmembrane transport"/>
    <property type="evidence" value="ECO:0007669"/>
    <property type="project" value="InterPro"/>
</dbReference>
<dbReference type="GO" id="GO:0005886">
    <property type="term" value="C:plasma membrane"/>
    <property type="evidence" value="ECO:0007669"/>
    <property type="project" value="UniProtKB-SubCell"/>
</dbReference>
<dbReference type="EMBL" id="JACJVO010000008">
    <property type="protein sequence ID" value="MBB6730681.1"/>
    <property type="molecule type" value="Genomic_DNA"/>
</dbReference>
<evidence type="ECO:0000256" key="1">
    <source>
        <dbReference type="ARBA" id="ARBA00004651"/>
    </source>
</evidence>
<dbReference type="InterPro" id="IPR000515">
    <property type="entry name" value="MetI-like"/>
</dbReference>
<feature type="transmembrane region" description="Helical" evidence="7">
    <location>
        <begin position="239"/>
        <end position="257"/>
    </location>
</feature>
<feature type="transmembrane region" description="Helical" evidence="7">
    <location>
        <begin position="7"/>
        <end position="28"/>
    </location>
</feature>
<dbReference type="Gene3D" id="1.10.3720.10">
    <property type="entry name" value="MetI-like"/>
    <property type="match status" value="1"/>
</dbReference>
<proteinExistence type="inferred from homology"/>
<dbReference type="InterPro" id="IPR035906">
    <property type="entry name" value="MetI-like_sf"/>
</dbReference>
<keyword evidence="10" id="KW-1185">Reference proteome</keyword>
<evidence type="ECO:0000256" key="7">
    <source>
        <dbReference type="RuleBase" id="RU363032"/>
    </source>
</evidence>
<dbReference type="AlphaFoldDB" id="A0A7X0SIM1"/>
<accession>A0A7X0SIM1</accession>
<evidence type="ECO:0000256" key="4">
    <source>
        <dbReference type="ARBA" id="ARBA00022692"/>
    </source>
</evidence>
<comment type="caution">
    <text evidence="9">The sequence shown here is derived from an EMBL/GenBank/DDBJ whole genome shotgun (WGS) entry which is preliminary data.</text>
</comment>
<reference evidence="9 10" key="1">
    <citation type="submission" date="2020-08" db="EMBL/GenBank/DDBJ databases">
        <title>Cohnella phylogeny.</title>
        <authorList>
            <person name="Dunlap C."/>
        </authorList>
    </citation>
    <scope>NUCLEOTIDE SEQUENCE [LARGE SCALE GENOMIC DNA]</scope>
    <source>
        <strain evidence="9 10">CBP 2801</strain>
    </source>
</reference>
<evidence type="ECO:0000256" key="2">
    <source>
        <dbReference type="ARBA" id="ARBA00022448"/>
    </source>
</evidence>
<gene>
    <name evidence="9" type="ORF">H7C18_07165</name>
</gene>
<name>A0A7X0SIM1_9BACL</name>
<evidence type="ECO:0000256" key="5">
    <source>
        <dbReference type="ARBA" id="ARBA00022989"/>
    </source>
</evidence>
<comment type="similarity">
    <text evidence="7">Belongs to the binding-protein-dependent transport system permease family.</text>
</comment>
<keyword evidence="5 7" id="KW-1133">Transmembrane helix</keyword>
<dbReference type="Pfam" id="PF00528">
    <property type="entry name" value="BPD_transp_1"/>
    <property type="match status" value="1"/>
</dbReference>
<dbReference type="SUPFAM" id="SSF161098">
    <property type="entry name" value="MetI-like"/>
    <property type="match status" value="1"/>
</dbReference>
<feature type="transmembrane region" description="Helical" evidence="7">
    <location>
        <begin position="70"/>
        <end position="91"/>
    </location>
</feature>
<keyword evidence="6 7" id="KW-0472">Membrane</keyword>
<keyword evidence="3" id="KW-1003">Cell membrane</keyword>
<protein>
    <submittedName>
        <fullName evidence="9">Carbohydrate ABC transporter permease</fullName>
    </submittedName>
</protein>
<dbReference type="PANTHER" id="PTHR43744:SF12">
    <property type="entry name" value="ABC TRANSPORTER PERMEASE PROTEIN MG189-RELATED"/>
    <property type="match status" value="1"/>
</dbReference>
<dbReference type="Proteomes" id="UP000564644">
    <property type="component" value="Unassembled WGS sequence"/>
</dbReference>
<dbReference type="PROSITE" id="PS50928">
    <property type="entry name" value="ABC_TM1"/>
    <property type="match status" value="1"/>
</dbReference>
<evidence type="ECO:0000259" key="8">
    <source>
        <dbReference type="PROSITE" id="PS50928"/>
    </source>
</evidence>
<evidence type="ECO:0000313" key="9">
    <source>
        <dbReference type="EMBL" id="MBB6730681.1"/>
    </source>
</evidence>
<sequence>MASVKAVSNVLLAAFSVVSIFPILWVLYSSLKNQQEFSVNILSLPSSLHFDNYVKAFWDGELYRYLGNSAFVSVISVGLTILIGFVTGYFLSRFSFKGRNVLYAMFLFGMLVPVYGLLVPLFIEYRNLHLLDHRLFLVLPEVTFALPLVIFLIESFIRSVPIEMEEAAYVDGANLASTLFRIVFPMCRPVLSTCMIISFLNVWNEFPFALVLINSQDLKTIPVGLTNFVGQYTINYPQLMAGINVSIVPVIVVYLCLYKRIIQGMVAGAVKG</sequence>
<keyword evidence="2 7" id="KW-0813">Transport</keyword>
<feature type="domain" description="ABC transmembrane type-1" evidence="8">
    <location>
        <begin position="66"/>
        <end position="257"/>
    </location>
</feature>
<feature type="transmembrane region" description="Helical" evidence="7">
    <location>
        <begin position="135"/>
        <end position="157"/>
    </location>
</feature>
<feature type="transmembrane region" description="Helical" evidence="7">
    <location>
        <begin position="103"/>
        <end position="123"/>
    </location>
</feature>
<evidence type="ECO:0000313" key="10">
    <source>
        <dbReference type="Proteomes" id="UP000564644"/>
    </source>
</evidence>
<feature type="transmembrane region" description="Helical" evidence="7">
    <location>
        <begin position="178"/>
        <end position="200"/>
    </location>
</feature>
<evidence type="ECO:0000256" key="3">
    <source>
        <dbReference type="ARBA" id="ARBA00022475"/>
    </source>
</evidence>
<evidence type="ECO:0000256" key="6">
    <source>
        <dbReference type="ARBA" id="ARBA00023136"/>
    </source>
</evidence>
<keyword evidence="4 7" id="KW-0812">Transmembrane</keyword>
<dbReference type="PANTHER" id="PTHR43744">
    <property type="entry name" value="ABC TRANSPORTER PERMEASE PROTEIN MG189-RELATED-RELATED"/>
    <property type="match status" value="1"/>
</dbReference>
<dbReference type="CDD" id="cd06261">
    <property type="entry name" value="TM_PBP2"/>
    <property type="match status" value="1"/>
</dbReference>
<comment type="subcellular location">
    <subcellularLocation>
        <location evidence="1 7">Cell membrane</location>
        <topology evidence="1 7">Multi-pass membrane protein</topology>
    </subcellularLocation>
</comment>